<organism evidence="2 3">
    <name type="scientific">Candidatus Tagabacteria bacterium CG03_land_8_20_14_0_80_41_22</name>
    <dbReference type="NCBI Taxonomy" id="1975020"/>
    <lineage>
        <taxon>Bacteria</taxon>
        <taxon>Candidatus Tagaibacteriota</taxon>
    </lineage>
</organism>
<dbReference type="EMBL" id="PEVG01000023">
    <property type="protein sequence ID" value="PIU99515.1"/>
    <property type="molecule type" value="Genomic_DNA"/>
</dbReference>
<dbReference type="AlphaFoldDB" id="A0A2M7B8R5"/>
<evidence type="ECO:0000313" key="3">
    <source>
        <dbReference type="Proteomes" id="UP000228561"/>
    </source>
</evidence>
<protein>
    <submittedName>
        <fullName evidence="2">Uncharacterized protein</fullName>
    </submittedName>
</protein>
<proteinExistence type="predicted"/>
<keyword evidence="1" id="KW-0472">Membrane</keyword>
<reference evidence="3" key="1">
    <citation type="submission" date="2017-09" db="EMBL/GenBank/DDBJ databases">
        <title>Depth-based differentiation of microbial function through sediment-hosted aquifers and enrichment of novel symbionts in the deep terrestrial subsurface.</title>
        <authorList>
            <person name="Probst A.J."/>
            <person name="Ladd B."/>
            <person name="Jarett J.K."/>
            <person name="Geller-Mcgrath D.E."/>
            <person name="Sieber C.M.K."/>
            <person name="Emerson J.B."/>
            <person name="Anantharaman K."/>
            <person name="Thomas B.C."/>
            <person name="Malmstrom R."/>
            <person name="Stieglmeier M."/>
            <person name="Klingl A."/>
            <person name="Woyke T."/>
            <person name="Ryan C.M."/>
            <person name="Banfield J.F."/>
        </authorList>
    </citation>
    <scope>NUCLEOTIDE SEQUENCE [LARGE SCALE GENOMIC DNA]</scope>
</reference>
<accession>A0A2M7B8R5</accession>
<keyword evidence="1" id="KW-0812">Transmembrane</keyword>
<dbReference type="Proteomes" id="UP000228561">
    <property type="component" value="Unassembled WGS sequence"/>
</dbReference>
<keyword evidence="1" id="KW-1133">Transmembrane helix</keyword>
<gene>
    <name evidence="2" type="ORF">COS58_01940</name>
</gene>
<feature type="transmembrane region" description="Helical" evidence="1">
    <location>
        <begin position="7"/>
        <end position="27"/>
    </location>
</feature>
<evidence type="ECO:0000313" key="2">
    <source>
        <dbReference type="EMBL" id="PIU99515.1"/>
    </source>
</evidence>
<evidence type="ECO:0000256" key="1">
    <source>
        <dbReference type="SAM" id="Phobius"/>
    </source>
</evidence>
<comment type="caution">
    <text evidence="2">The sequence shown here is derived from an EMBL/GenBank/DDBJ whole genome shotgun (WGS) entry which is preliminary data.</text>
</comment>
<name>A0A2M7B8R5_9BACT</name>
<sequence>MSKKEKILILATFLAMVVVMLVIIVGITKTALPLERVKNITGTVHYINEEGGFWGIVGDDGKRYEPMHLPSELKRPGLKTEFTLIFLKDYISIRAWGIPVEILDYRIIH</sequence>